<dbReference type="Proteomes" id="UP000469949">
    <property type="component" value="Unassembled WGS sequence"/>
</dbReference>
<dbReference type="AlphaFoldDB" id="A0A833J2Q1"/>
<organism evidence="1 2">
    <name type="scientific">Methylorubrum populi</name>
    <dbReference type="NCBI Taxonomy" id="223967"/>
    <lineage>
        <taxon>Bacteria</taxon>
        <taxon>Pseudomonadati</taxon>
        <taxon>Pseudomonadota</taxon>
        <taxon>Alphaproteobacteria</taxon>
        <taxon>Hyphomicrobiales</taxon>
        <taxon>Methylobacteriaceae</taxon>
        <taxon>Methylorubrum</taxon>
    </lineage>
</organism>
<evidence type="ECO:0000313" key="2">
    <source>
        <dbReference type="Proteomes" id="UP000469949"/>
    </source>
</evidence>
<reference evidence="1 2" key="1">
    <citation type="submission" date="2019-10" db="EMBL/GenBank/DDBJ databases">
        <title>Draft Genome Sequence of the Caffeine Degrading Methylotroph Methylorubrum populi PINKEL.</title>
        <authorList>
            <person name="Dawson S.C."/>
            <person name="Zhang X."/>
            <person name="Wright M.E."/>
            <person name="Sharma G."/>
            <person name="Langner J.T."/>
            <person name="Ditty J.L."/>
            <person name="Subuyuj G.A."/>
        </authorList>
    </citation>
    <scope>NUCLEOTIDE SEQUENCE [LARGE SCALE GENOMIC DNA]</scope>
    <source>
        <strain evidence="1 2">Pinkel</strain>
    </source>
</reference>
<gene>
    <name evidence="1" type="ORF">F8B43_5307</name>
</gene>
<comment type="caution">
    <text evidence="1">The sequence shown here is derived from an EMBL/GenBank/DDBJ whole genome shotgun (WGS) entry which is preliminary data.</text>
</comment>
<evidence type="ECO:0000313" key="1">
    <source>
        <dbReference type="EMBL" id="KAB7782552.1"/>
    </source>
</evidence>
<dbReference type="EMBL" id="WEKV01000020">
    <property type="protein sequence ID" value="KAB7782552.1"/>
    <property type="molecule type" value="Genomic_DNA"/>
</dbReference>
<name>A0A833J2Q1_9HYPH</name>
<accession>A0A833J2Q1</accession>
<sequence>MSIRGRSLGRVSVLRGWRGLRSCAGSRIWAAPPSAIGSGVGQQWG</sequence>
<proteinExistence type="predicted"/>
<protein>
    <submittedName>
        <fullName evidence="1">Uncharacterized protein</fullName>
    </submittedName>
</protein>